<dbReference type="InterPro" id="IPR033640">
    <property type="entry name" value="FAR_C"/>
</dbReference>
<dbReference type="CDD" id="cd09071">
    <property type="entry name" value="FAR_C"/>
    <property type="match status" value="1"/>
</dbReference>
<dbReference type="STRING" id="151549.A0A4C1X8V6"/>
<dbReference type="Proteomes" id="UP000299102">
    <property type="component" value="Unassembled WGS sequence"/>
</dbReference>
<dbReference type="PANTHER" id="PTHR11011:SF116">
    <property type="entry name" value="FATTY ACYL-COA REDUCTASE CG5065-RELATED"/>
    <property type="match status" value="1"/>
</dbReference>
<feature type="domain" description="Thioester reductase (TE)" evidence="6">
    <location>
        <begin position="7"/>
        <end position="184"/>
    </location>
</feature>
<evidence type="ECO:0000313" key="7">
    <source>
        <dbReference type="EMBL" id="GBP60248.1"/>
    </source>
</evidence>
<gene>
    <name evidence="7" type="ORF">EVAR_14010_1</name>
</gene>
<dbReference type="EMBL" id="BGZK01000783">
    <property type="protein sequence ID" value="GBP60248.1"/>
    <property type="molecule type" value="Genomic_DNA"/>
</dbReference>
<dbReference type="OrthoDB" id="429813at2759"/>
<comment type="caution">
    <text evidence="7">The sequence shown here is derived from an EMBL/GenBank/DDBJ whole genome shotgun (WGS) entry which is preliminary data.</text>
</comment>
<dbReference type="AlphaFoldDB" id="A0A4C1X8V6"/>
<dbReference type="Pfam" id="PF07993">
    <property type="entry name" value="NAD_binding_4"/>
    <property type="match status" value="1"/>
</dbReference>
<keyword evidence="2 4" id="KW-0444">Lipid biosynthesis</keyword>
<dbReference type="EC" id="1.2.1.84" evidence="4"/>
<dbReference type="GO" id="GO:0102965">
    <property type="term" value="F:alcohol-forming long-chain fatty acyl-CoA reductase activity"/>
    <property type="evidence" value="ECO:0007669"/>
    <property type="project" value="UniProtKB-EC"/>
</dbReference>
<evidence type="ECO:0000256" key="4">
    <source>
        <dbReference type="RuleBase" id="RU363097"/>
    </source>
</evidence>
<comment type="similarity">
    <text evidence="1 4">Belongs to the fatty acyl-CoA reductase family.</text>
</comment>
<dbReference type="GO" id="GO:0080019">
    <property type="term" value="F:alcohol-forming very long-chain fatty acyl-CoA reductase activity"/>
    <property type="evidence" value="ECO:0007669"/>
    <property type="project" value="InterPro"/>
</dbReference>
<dbReference type="InterPro" id="IPR036291">
    <property type="entry name" value="NAD(P)-bd_dom_sf"/>
</dbReference>
<organism evidence="7 8">
    <name type="scientific">Eumeta variegata</name>
    <name type="common">Bagworm moth</name>
    <name type="synonym">Eumeta japonica</name>
    <dbReference type="NCBI Taxonomy" id="151549"/>
    <lineage>
        <taxon>Eukaryota</taxon>
        <taxon>Metazoa</taxon>
        <taxon>Ecdysozoa</taxon>
        <taxon>Arthropoda</taxon>
        <taxon>Hexapoda</taxon>
        <taxon>Insecta</taxon>
        <taxon>Pterygota</taxon>
        <taxon>Neoptera</taxon>
        <taxon>Endopterygota</taxon>
        <taxon>Lepidoptera</taxon>
        <taxon>Glossata</taxon>
        <taxon>Ditrysia</taxon>
        <taxon>Tineoidea</taxon>
        <taxon>Psychidae</taxon>
        <taxon>Oiketicinae</taxon>
        <taxon>Eumeta</taxon>
    </lineage>
</organism>
<comment type="function">
    <text evidence="4">Catalyzes the reduction of fatty acyl-CoA to fatty alcohols.</text>
</comment>
<dbReference type="Pfam" id="PF03015">
    <property type="entry name" value="Sterile"/>
    <property type="match status" value="1"/>
</dbReference>
<sequence length="389" mass="44231">MVEGLPQTAVVFHVAASINLDASLKDALDINAKGTLNVLNLCQKMAQLQALVHVSSAYSNCNRDFIAEKIYPTLAPLDAVYHLLENGLDSPLTRNVVDKRPNNYTYTKAVAEELVAHERGRVPAAIVRPTIIISSKSEPAQGWVDNWGGANGPIVGMGKGLVRTWPAAPDTMIDFVPVDMVANLLIAVAWDTHVRNSRGDKEVKVYNCSCGVKNPLTSRNFLRTCLHYTRKHQFRNVLWYPTLLMTDKKLLMWTVTYLLEILPAVVIDVIGWLFRREPRYCKILHSIETSQAAKFFECCMETIRENIGTIMIEKQKKLLKLRSVLEYFTLHQFTFLDYNVAGLRKTMSLEDRSIFDFNMNNIDWDSFIETYVIGLRKYLLKEDPGDELQ</sequence>
<accession>A0A4C1X8V6</accession>
<dbReference type="Gene3D" id="3.40.50.720">
    <property type="entry name" value="NAD(P)-binding Rossmann-like Domain"/>
    <property type="match status" value="1"/>
</dbReference>
<dbReference type="GO" id="GO:0035336">
    <property type="term" value="P:long-chain fatty-acyl-CoA metabolic process"/>
    <property type="evidence" value="ECO:0007669"/>
    <property type="project" value="TreeGrafter"/>
</dbReference>
<proteinExistence type="inferred from homology"/>
<name>A0A4C1X8V6_EUMVA</name>
<keyword evidence="4" id="KW-0560">Oxidoreductase</keyword>
<dbReference type="SUPFAM" id="SSF51735">
    <property type="entry name" value="NAD(P)-binding Rossmann-fold domains"/>
    <property type="match status" value="1"/>
</dbReference>
<evidence type="ECO:0000256" key="1">
    <source>
        <dbReference type="ARBA" id="ARBA00005928"/>
    </source>
</evidence>
<keyword evidence="4" id="KW-0472">Membrane</keyword>
<dbReference type="PANTHER" id="PTHR11011">
    <property type="entry name" value="MALE STERILITY PROTEIN 2-RELATED"/>
    <property type="match status" value="1"/>
</dbReference>
<dbReference type="InterPro" id="IPR013120">
    <property type="entry name" value="FAR_NAD-bd"/>
</dbReference>
<evidence type="ECO:0000259" key="6">
    <source>
        <dbReference type="Pfam" id="PF07993"/>
    </source>
</evidence>
<feature type="transmembrane region" description="Helical" evidence="4">
    <location>
        <begin position="250"/>
        <end position="274"/>
    </location>
</feature>
<evidence type="ECO:0000259" key="5">
    <source>
        <dbReference type="Pfam" id="PF03015"/>
    </source>
</evidence>
<reference evidence="7 8" key="1">
    <citation type="journal article" date="2019" name="Commun. Biol.">
        <title>The bagworm genome reveals a unique fibroin gene that provides high tensile strength.</title>
        <authorList>
            <person name="Kono N."/>
            <person name="Nakamura H."/>
            <person name="Ohtoshi R."/>
            <person name="Tomita M."/>
            <person name="Numata K."/>
            <person name="Arakawa K."/>
        </authorList>
    </citation>
    <scope>NUCLEOTIDE SEQUENCE [LARGE SCALE GENOMIC DNA]</scope>
</reference>
<evidence type="ECO:0000256" key="2">
    <source>
        <dbReference type="ARBA" id="ARBA00022516"/>
    </source>
</evidence>
<feature type="domain" description="Fatty acyl-CoA reductase C-terminal" evidence="5">
    <location>
        <begin position="299"/>
        <end position="382"/>
    </location>
</feature>
<keyword evidence="4" id="KW-0812">Transmembrane</keyword>
<dbReference type="InterPro" id="IPR026055">
    <property type="entry name" value="FAR"/>
</dbReference>
<evidence type="ECO:0000313" key="8">
    <source>
        <dbReference type="Proteomes" id="UP000299102"/>
    </source>
</evidence>
<dbReference type="GO" id="GO:0005777">
    <property type="term" value="C:peroxisome"/>
    <property type="evidence" value="ECO:0007669"/>
    <property type="project" value="TreeGrafter"/>
</dbReference>
<keyword evidence="8" id="KW-1185">Reference proteome</keyword>
<keyword evidence="3 4" id="KW-0443">Lipid metabolism</keyword>
<protein>
    <recommendedName>
        <fullName evidence="4">Fatty acyl-CoA reductase</fullName>
        <ecNumber evidence="4">1.2.1.84</ecNumber>
    </recommendedName>
</protein>
<keyword evidence="4" id="KW-1133">Transmembrane helix</keyword>
<keyword evidence="4" id="KW-0521">NADP</keyword>
<evidence type="ECO:0000256" key="3">
    <source>
        <dbReference type="ARBA" id="ARBA00023098"/>
    </source>
</evidence>
<comment type="catalytic activity">
    <reaction evidence="4">
        <text>a long-chain fatty acyl-CoA + 2 NADPH + 2 H(+) = a long-chain primary fatty alcohol + 2 NADP(+) + CoA</text>
        <dbReference type="Rhea" id="RHEA:52716"/>
        <dbReference type="ChEBI" id="CHEBI:15378"/>
        <dbReference type="ChEBI" id="CHEBI:57287"/>
        <dbReference type="ChEBI" id="CHEBI:57783"/>
        <dbReference type="ChEBI" id="CHEBI:58349"/>
        <dbReference type="ChEBI" id="CHEBI:77396"/>
        <dbReference type="ChEBI" id="CHEBI:83139"/>
        <dbReference type="EC" id="1.2.1.84"/>
    </reaction>
</comment>